<dbReference type="EMBL" id="FO082055">
    <property type="protein sequence ID" value="CCE79702.1"/>
    <property type="molecule type" value="Genomic_DNA"/>
</dbReference>
<reference evidence="1 2" key="1">
    <citation type="journal article" date="2012" name="G3 (Bethesda)">
        <title>Pichia sorbitophila, an interspecies yeast hybrid reveals early steps of genome resolution following polyploidization.</title>
        <authorList>
            <person name="Leh Louis V."/>
            <person name="Despons L."/>
            <person name="Friedrich A."/>
            <person name="Martin T."/>
            <person name="Durrens P."/>
            <person name="Casaregola S."/>
            <person name="Neuveglise C."/>
            <person name="Fairhead C."/>
            <person name="Marck C."/>
            <person name="Cruz J.A."/>
            <person name="Straub M.L."/>
            <person name="Kugler V."/>
            <person name="Sacerdot C."/>
            <person name="Uzunov Z."/>
            <person name="Thierry A."/>
            <person name="Weiss S."/>
            <person name="Bleykasten C."/>
            <person name="De Montigny J."/>
            <person name="Jacques N."/>
            <person name="Jung P."/>
            <person name="Lemaire M."/>
            <person name="Mallet S."/>
            <person name="Morel G."/>
            <person name="Richard G.F."/>
            <person name="Sarkar A."/>
            <person name="Savel G."/>
            <person name="Schacherer J."/>
            <person name="Seret M.L."/>
            <person name="Talla E."/>
            <person name="Samson G."/>
            <person name="Jubin C."/>
            <person name="Poulain J."/>
            <person name="Vacherie B."/>
            <person name="Barbe V."/>
            <person name="Pelletier E."/>
            <person name="Sherman D.J."/>
            <person name="Westhof E."/>
            <person name="Weissenbach J."/>
            <person name="Baret P.V."/>
            <person name="Wincker P."/>
            <person name="Gaillardin C."/>
            <person name="Dujon B."/>
            <person name="Souciet J.L."/>
        </authorList>
    </citation>
    <scope>NUCLEOTIDE SEQUENCE [LARGE SCALE GENOMIC DNA]</scope>
    <source>
        <strain evidence="2">ATCC MYA-4447 / BCRC 22081 / CBS 7064 / NBRC 10061 / NRRL Y-12695</strain>
    </source>
</reference>
<dbReference type="Proteomes" id="UP000005222">
    <property type="component" value="Chromosome E"/>
</dbReference>
<sequence>MEIDDVYDIENVLDLEDEYYDEGYKEGQGVFVQESHLEGMEYGYQTGMQRFLIVGYMKGLIDYWKSHLSQYEQIVSIKTLENHLSSAEGILDGISMDNTEDAVREYEKAILKSKNKIRVIASLCKEQWKINDIDNLVKEVGGQLQASENLDEMW</sequence>
<evidence type="ECO:0000313" key="2">
    <source>
        <dbReference type="Proteomes" id="UP000005222"/>
    </source>
</evidence>
<protein>
    <submittedName>
        <fullName evidence="1">Piso0_001786 protein</fullName>
    </submittedName>
</protein>
<dbReference type="FunCoup" id="G8YP34">
    <property type="interactions" value="43"/>
</dbReference>
<proteinExistence type="predicted"/>
<accession>G8YP34</accession>
<dbReference type="OMA" id="KMYSEVE"/>
<evidence type="ECO:0000313" key="1">
    <source>
        <dbReference type="EMBL" id="CCE79702.1"/>
    </source>
</evidence>
<dbReference type="PANTHER" id="PTHR28532">
    <property type="entry name" value="GEO13458P1"/>
    <property type="match status" value="1"/>
</dbReference>
<dbReference type="STRING" id="559304.G8YP34"/>
<dbReference type="AlphaFoldDB" id="G8YP34"/>
<dbReference type="eggNOG" id="KOG4595">
    <property type="taxonomic scope" value="Eukaryota"/>
</dbReference>
<dbReference type="InParanoid" id="G8YP34"/>
<gene>
    <name evidence="1" type="primary">Piso0_001786</name>
    <name evidence="1" type="ORF">GNLVRS01_PISO0E12632g</name>
</gene>
<dbReference type="PANTHER" id="PTHR28532:SF1">
    <property type="entry name" value="ORAL CANCER OVEREXPRESSED 1"/>
    <property type="match status" value="1"/>
</dbReference>
<keyword evidence="2" id="KW-1185">Reference proteome</keyword>
<dbReference type="OrthoDB" id="48036at2759"/>
<dbReference type="HOGENOM" id="CLU_136375_0_0_1"/>
<organism evidence="1 2">
    <name type="scientific">Pichia sorbitophila (strain ATCC MYA-4447 / BCRC 22081 / CBS 7064 / NBRC 10061 / NRRL Y-12695)</name>
    <name type="common">Hybrid yeast</name>
    <dbReference type="NCBI Taxonomy" id="559304"/>
    <lineage>
        <taxon>Eukaryota</taxon>
        <taxon>Fungi</taxon>
        <taxon>Dikarya</taxon>
        <taxon>Ascomycota</taxon>
        <taxon>Saccharomycotina</taxon>
        <taxon>Pichiomycetes</taxon>
        <taxon>Debaryomycetaceae</taxon>
        <taxon>Millerozyma</taxon>
    </lineage>
</organism>
<name>G8YP34_PICSO</name>
<dbReference type="InterPro" id="IPR052436">
    <property type="entry name" value="LTO1_adapter"/>
</dbReference>